<accession>A0ABQ7Z174</accession>
<gene>
    <name evidence="2" type="ORF">HID58_071283</name>
</gene>
<dbReference type="EMBL" id="JAGKQM010000016">
    <property type="protein sequence ID" value="KAH0873921.1"/>
    <property type="molecule type" value="Genomic_DNA"/>
</dbReference>
<dbReference type="Proteomes" id="UP000824890">
    <property type="component" value="Unassembled WGS sequence"/>
</dbReference>
<evidence type="ECO:0000256" key="1">
    <source>
        <dbReference type="SAM" id="MobiDB-lite"/>
    </source>
</evidence>
<reference evidence="2 3" key="1">
    <citation type="submission" date="2021-05" db="EMBL/GenBank/DDBJ databases">
        <title>Genome Assembly of Synthetic Allotetraploid Brassica napus Reveals Homoeologous Exchanges between Subgenomes.</title>
        <authorList>
            <person name="Davis J.T."/>
        </authorList>
    </citation>
    <scope>NUCLEOTIDE SEQUENCE [LARGE SCALE GENOMIC DNA]</scope>
    <source>
        <strain evidence="3">cv. Da-Ae</strain>
        <tissue evidence="2">Seedling</tissue>
    </source>
</reference>
<comment type="caution">
    <text evidence="2">The sequence shown here is derived from an EMBL/GenBank/DDBJ whole genome shotgun (WGS) entry which is preliminary data.</text>
</comment>
<feature type="compositionally biased region" description="Polar residues" evidence="1">
    <location>
        <begin position="86"/>
        <end position="103"/>
    </location>
</feature>
<feature type="region of interest" description="Disordered" evidence="1">
    <location>
        <begin position="258"/>
        <end position="298"/>
    </location>
</feature>
<keyword evidence="3" id="KW-1185">Reference proteome</keyword>
<feature type="compositionally biased region" description="Basic and acidic residues" evidence="1">
    <location>
        <begin position="20"/>
        <end position="31"/>
    </location>
</feature>
<feature type="compositionally biased region" description="Basic and acidic residues" evidence="1">
    <location>
        <begin position="129"/>
        <end position="156"/>
    </location>
</feature>
<sequence>MVRTKNMAKRDIAVTSPTHAKGESSRSHLTDEGSEATPPRNDPSSTALFPEITEELDEFNTAREKDLSEESGDQQTSSTREEVQIASVTATSSNPAPPKSQSVPLEVAGSESRRSENPSPVADSLLLICHDEKDDSGEKTKDESKDQSEPVEKVQEGVEAEGVVSLGTSSEEISEKQGRKKRVMKKLGLGTSKRLKTKGSMVTTVSSLGNYVEPVVAEFYAGLLVTKVEADAEEIEVQVRGHSYNFSPTVINERIAKAKGKAKKGGEGKLSSRSTRMPPPMPPSLIAPTPSNNTGTRRFSVHDLGSVSIPQGLLTQEDLQAVLQQTTRAFQALTDIVQDLSTCETQGLKMGRFKMYGQDGDVVVHEARHELRHQTRIPELVESVNEHSRKIY</sequence>
<proteinExistence type="predicted"/>
<evidence type="ECO:0000313" key="3">
    <source>
        <dbReference type="Proteomes" id="UP000824890"/>
    </source>
</evidence>
<evidence type="ECO:0000313" key="2">
    <source>
        <dbReference type="EMBL" id="KAH0873921.1"/>
    </source>
</evidence>
<organism evidence="2 3">
    <name type="scientific">Brassica napus</name>
    <name type="common">Rape</name>
    <dbReference type="NCBI Taxonomy" id="3708"/>
    <lineage>
        <taxon>Eukaryota</taxon>
        <taxon>Viridiplantae</taxon>
        <taxon>Streptophyta</taxon>
        <taxon>Embryophyta</taxon>
        <taxon>Tracheophyta</taxon>
        <taxon>Spermatophyta</taxon>
        <taxon>Magnoliopsida</taxon>
        <taxon>eudicotyledons</taxon>
        <taxon>Gunneridae</taxon>
        <taxon>Pentapetalae</taxon>
        <taxon>rosids</taxon>
        <taxon>malvids</taxon>
        <taxon>Brassicales</taxon>
        <taxon>Brassicaceae</taxon>
        <taxon>Brassiceae</taxon>
        <taxon>Brassica</taxon>
    </lineage>
</organism>
<feature type="region of interest" description="Disordered" evidence="1">
    <location>
        <begin position="1"/>
        <end position="181"/>
    </location>
</feature>
<protein>
    <submittedName>
        <fullName evidence="2">Uncharacterized protein</fullName>
    </submittedName>
</protein>
<name>A0ABQ7Z174_BRANA</name>